<feature type="transmembrane region" description="Helical" evidence="7">
    <location>
        <begin position="216"/>
        <end position="239"/>
    </location>
</feature>
<feature type="transmembrane region" description="Helical" evidence="7">
    <location>
        <begin position="141"/>
        <end position="157"/>
    </location>
</feature>
<dbReference type="GO" id="GO:0005415">
    <property type="term" value="F:nucleoside:sodium symporter activity"/>
    <property type="evidence" value="ECO:0007669"/>
    <property type="project" value="TreeGrafter"/>
</dbReference>
<feature type="transmembrane region" description="Helical" evidence="7">
    <location>
        <begin position="107"/>
        <end position="129"/>
    </location>
</feature>
<evidence type="ECO:0000256" key="4">
    <source>
        <dbReference type="ARBA" id="ARBA00022692"/>
    </source>
</evidence>
<dbReference type="WBParaSite" id="MCU_000421-RE">
    <property type="protein sequence ID" value="MCU_000421-RE"/>
    <property type="gene ID" value="MCU_000421"/>
</dbReference>
<dbReference type="InterPro" id="IPR002668">
    <property type="entry name" value="CNT_N_dom"/>
</dbReference>
<keyword evidence="4 7" id="KW-0812">Transmembrane</keyword>
<keyword evidence="3" id="KW-1003">Cell membrane</keyword>
<feature type="domain" description="Nucleoside transporter/FeoB GTPase Gate" evidence="10">
    <location>
        <begin position="328"/>
        <end position="425"/>
    </location>
</feature>
<dbReference type="PANTHER" id="PTHR10590">
    <property type="entry name" value="SODIUM/NUCLEOSIDE COTRANSPORTER"/>
    <property type="match status" value="1"/>
</dbReference>
<keyword evidence="6 7" id="KW-0472">Membrane</keyword>
<evidence type="ECO:0000259" key="9">
    <source>
        <dbReference type="Pfam" id="PF07662"/>
    </source>
</evidence>
<evidence type="ECO:0000256" key="2">
    <source>
        <dbReference type="ARBA" id="ARBA00009033"/>
    </source>
</evidence>
<evidence type="ECO:0000259" key="10">
    <source>
        <dbReference type="Pfam" id="PF07670"/>
    </source>
</evidence>
<dbReference type="Pfam" id="PF07662">
    <property type="entry name" value="Nucleos_tra2_C"/>
    <property type="match status" value="1"/>
</dbReference>
<dbReference type="WBParaSite" id="MCU_000421-RD">
    <property type="protein sequence ID" value="MCU_000421-RD"/>
    <property type="gene ID" value="MCU_000421"/>
</dbReference>
<evidence type="ECO:0000256" key="3">
    <source>
        <dbReference type="ARBA" id="ARBA00022475"/>
    </source>
</evidence>
<dbReference type="Pfam" id="PF07670">
    <property type="entry name" value="Gate"/>
    <property type="match status" value="1"/>
</dbReference>
<dbReference type="InterPro" id="IPR011642">
    <property type="entry name" value="Gate_dom"/>
</dbReference>
<evidence type="ECO:0000259" key="8">
    <source>
        <dbReference type="Pfam" id="PF01773"/>
    </source>
</evidence>
<evidence type="ECO:0000313" key="12">
    <source>
        <dbReference type="WBParaSite" id="MCU_000421-RE"/>
    </source>
</evidence>
<keyword evidence="5 7" id="KW-1133">Transmembrane helix</keyword>
<comment type="subcellular location">
    <subcellularLocation>
        <location evidence="1">Cell membrane</location>
        <topology evidence="1">Multi-pass membrane protein</topology>
    </subcellularLocation>
</comment>
<name>A0A5K3EGR5_MESCO</name>
<organism evidence="11">
    <name type="scientific">Mesocestoides corti</name>
    <name type="common">Flatworm</name>
    <dbReference type="NCBI Taxonomy" id="53468"/>
    <lineage>
        <taxon>Eukaryota</taxon>
        <taxon>Metazoa</taxon>
        <taxon>Spiralia</taxon>
        <taxon>Lophotrochozoa</taxon>
        <taxon>Platyhelminthes</taxon>
        <taxon>Cestoda</taxon>
        <taxon>Eucestoda</taxon>
        <taxon>Cyclophyllidea</taxon>
        <taxon>Mesocestoididae</taxon>
        <taxon>Mesocestoides</taxon>
    </lineage>
</organism>
<proteinExistence type="inferred from homology"/>
<feature type="domain" description="Concentrative nucleoside transporter N-terminal" evidence="8">
    <location>
        <begin position="251"/>
        <end position="323"/>
    </location>
</feature>
<accession>A0A5K3EGR5</accession>
<dbReference type="AlphaFoldDB" id="A0A5K3EGR5"/>
<evidence type="ECO:0000256" key="7">
    <source>
        <dbReference type="SAM" id="Phobius"/>
    </source>
</evidence>
<protein>
    <submittedName>
        <fullName evidence="11 12">Nucleos_tra2_N domain-containing protein</fullName>
    </submittedName>
</protein>
<reference evidence="11 12" key="1">
    <citation type="submission" date="2019-11" db="UniProtKB">
        <authorList>
            <consortium name="WormBaseParasite"/>
        </authorList>
    </citation>
    <scope>IDENTIFICATION</scope>
</reference>
<comment type="similarity">
    <text evidence="2">Belongs to the concentrative nucleoside transporter (CNT) (TC 2.A.41) family.</text>
</comment>
<dbReference type="Pfam" id="PF01773">
    <property type="entry name" value="Nucleos_tra2_N"/>
    <property type="match status" value="1"/>
</dbReference>
<dbReference type="PANTHER" id="PTHR10590:SF4">
    <property type="entry name" value="SOLUTE CARRIER FAMILY 28 MEMBER 3"/>
    <property type="match status" value="1"/>
</dbReference>
<evidence type="ECO:0000256" key="1">
    <source>
        <dbReference type="ARBA" id="ARBA00004651"/>
    </source>
</evidence>
<feature type="transmembrane region" description="Helical" evidence="7">
    <location>
        <begin position="245"/>
        <end position="262"/>
    </location>
</feature>
<feature type="transmembrane region" description="Helical" evidence="7">
    <location>
        <begin position="405"/>
        <end position="424"/>
    </location>
</feature>
<dbReference type="InterPro" id="IPR008276">
    <property type="entry name" value="C_nuclsd_transpt"/>
</dbReference>
<evidence type="ECO:0000256" key="5">
    <source>
        <dbReference type="ARBA" id="ARBA00022989"/>
    </source>
</evidence>
<evidence type="ECO:0000256" key="6">
    <source>
        <dbReference type="ARBA" id="ARBA00023136"/>
    </source>
</evidence>
<dbReference type="InterPro" id="IPR011657">
    <property type="entry name" value="CNT_C_dom"/>
</dbReference>
<feature type="transmembrane region" description="Helical" evidence="7">
    <location>
        <begin position="485"/>
        <end position="506"/>
    </location>
</feature>
<sequence>MQSVKNLEGQHEHTLVPLDNSFGEASIDTVKKSGDIESDSDESMVVYDFSDTDKPFTSWSEADFLDKPNQKIRGVNKLFQFIANVQGASFRKQPVDEDVEPVCCDGVFGLMGLTLLMLVDIAYVAYATYRNNLAAEDDVRLIWLSAIFWLVILIKIGRRIVRLGKLKGGCWAAFVPIGKLYHTIAVCLAWPFKAPWRAVWKNVNADKKTIKKRKALVKMIFSAIIMLGFTVFCLVYYVLLVKVENLVSLSGIALLVLVSICLSRFPGKINWQPVLNCLFLQLLLAFLTLKTRPGYITFEFLGQRMAEFLRHSDAGATFVFGNLNCFAFNVLPVVVFFSSFMAINFHLGIVQLVIDKPSAAAAKLLKTTSPETLNAIANIFVSMTEAPLITRPYLPMLTNSELHAIFVNGFASVSGSVMAAFIGFGIPPNHLLIACVISAPAALATSKIMYPETKISPMTSSKVSLKMKSPYQSVLEAAMVGAMDAIPICGGVVANLIAFLSIYNFLNRTLVWMGKRACLGFDLTFEVVFSYILWPISYTMGVPTDDALKVAELIGIKTFLNEFAAYDRLGVIIGNSDAFNNRNTSVPIEYLPSGDWGVTLNNGTQATLMYGALF</sequence>
<feature type="transmembrane region" description="Helical" evidence="7">
    <location>
        <begin position="274"/>
        <end position="291"/>
    </location>
</feature>
<feature type="domain" description="Concentrative nucleoside transporter C-terminal" evidence="9">
    <location>
        <begin position="430"/>
        <end position="581"/>
    </location>
</feature>
<evidence type="ECO:0000313" key="11">
    <source>
        <dbReference type="WBParaSite" id="MCU_000421-RD"/>
    </source>
</evidence>
<dbReference type="GO" id="GO:0005886">
    <property type="term" value="C:plasma membrane"/>
    <property type="evidence" value="ECO:0007669"/>
    <property type="project" value="UniProtKB-SubCell"/>
</dbReference>